<dbReference type="KEGG" id="err:DVR09_06810"/>
<feature type="transmembrane region" description="Helical" evidence="1">
    <location>
        <begin position="15"/>
        <end position="33"/>
    </location>
</feature>
<keyword evidence="3" id="KW-1185">Reference proteome</keyword>
<sequence>MPEPDFLLFASDAELAAYWGGICLAVALLCMLMERRRMKRSEINRVGWMPWTGLFLTFAVIGGGLLAAAIPALLTS</sequence>
<keyword evidence="1" id="KW-0812">Transmembrane</keyword>
<proteinExistence type="predicted"/>
<keyword evidence="1" id="KW-0472">Membrane</keyword>
<keyword evidence="1" id="KW-1133">Transmembrane helix</keyword>
<dbReference type="EMBL" id="CP031357">
    <property type="protein sequence ID" value="AXK42087.1"/>
    <property type="molecule type" value="Genomic_DNA"/>
</dbReference>
<evidence type="ECO:0000313" key="2">
    <source>
        <dbReference type="EMBL" id="AXK42087.1"/>
    </source>
</evidence>
<dbReference type="OrthoDB" id="7585827at2"/>
<reference evidence="3" key="1">
    <citation type="submission" date="2018-07" db="EMBL/GenBank/DDBJ databases">
        <title>Genome sequence of Erythrobacter strain YH-07, an antagonistic bacterium isolated from Yellow Sea.</title>
        <authorList>
            <person name="Tang T."/>
            <person name="Liu Q."/>
            <person name="Sun X."/>
        </authorList>
    </citation>
    <scope>NUCLEOTIDE SEQUENCE [LARGE SCALE GENOMIC DNA]</scope>
    <source>
        <strain evidence="3">YH-07</strain>
    </source>
</reference>
<protein>
    <submittedName>
        <fullName evidence="2">Uncharacterized protein</fullName>
    </submittedName>
</protein>
<evidence type="ECO:0000256" key="1">
    <source>
        <dbReference type="SAM" id="Phobius"/>
    </source>
</evidence>
<dbReference type="Proteomes" id="UP000254508">
    <property type="component" value="Chromosome"/>
</dbReference>
<organism evidence="2 3">
    <name type="scientific">Erythrobacter aureus</name>
    <dbReference type="NCBI Taxonomy" id="2182384"/>
    <lineage>
        <taxon>Bacteria</taxon>
        <taxon>Pseudomonadati</taxon>
        <taxon>Pseudomonadota</taxon>
        <taxon>Alphaproteobacteria</taxon>
        <taxon>Sphingomonadales</taxon>
        <taxon>Erythrobacteraceae</taxon>
        <taxon>Erythrobacter/Porphyrobacter group</taxon>
        <taxon>Erythrobacter</taxon>
    </lineage>
</organism>
<name>A0A345YDT5_9SPHN</name>
<dbReference type="RefSeq" id="WP_115416271.1">
    <property type="nucleotide sequence ID" value="NZ_CP031357.1"/>
</dbReference>
<evidence type="ECO:0000313" key="3">
    <source>
        <dbReference type="Proteomes" id="UP000254508"/>
    </source>
</evidence>
<accession>A0A345YDT5</accession>
<feature type="transmembrane region" description="Helical" evidence="1">
    <location>
        <begin position="54"/>
        <end position="74"/>
    </location>
</feature>
<dbReference type="AlphaFoldDB" id="A0A345YDT5"/>
<gene>
    <name evidence="2" type="ORF">DVR09_06810</name>
</gene>